<reference evidence="1" key="2">
    <citation type="submission" date="2020-09" db="EMBL/GenBank/DDBJ databases">
        <authorList>
            <person name="Sun Q."/>
            <person name="Ohkuma M."/>
        </authorList>
    </citation>
    <scope>NUCLEOTIDE SEQUENCE</scope>
    <source>
        <strain evidence="1">JCM 31311</strain>
    </source>
</reference>
<sequence>MRVSTYFRLGKSQHQLDFVDVELGKDLPVYVDPYAISIPEDDWFVEANNLVVSFFSLIIDNMSQGNFDKAKELLSNLGEPEGTYIGMSKDNPNGKSGRGVGDEQSDDLFEKLMNSEAVKTGSLTDLSDCELLIPGIGPDKISDITINIIRGKLVEYTYDQCILNNIPVMHVPCPPYWDSEAQDWVSRYHELPIYKGRPLIFIPKAIVRLGLMINAQSFYRHGVLEFLKRESLNANSSLVKVLKNGERVVYKKDLEEQHPFSKTFLYEFSQEHPEVLEEYKSSIDNSLKYITDSDLENRQLHPQVIDYDAIIEDLRSIPKGRDSASRYHNAVFGILELLLYPMLRTPKKEAEILEGRKRIDIRFNNGFTHGFFGELYRNYQIKAPFIFFECKNYRSELANPEFDQITGRFSKRRGQLGFITCREIEDRSYIVNHCRDIVGDGRGHVIVLEDADLVNLLNMRRDGLYPEISDYFDHKLREILI</sequence>
<evidence type="ECO:0000313" key="2">
    <source>
        <dbReference type="Proteomes" id="UP000603865"/>
    </source>
</evidence>
<evidence type="ECO:0008006" key="3">
    <source>
        <dbReference type="Google" id="ProtNLM"/>
    </source>
</evidence>
<gene>
    <name evidence="1" type="ORF">GCM10008957_24800</name>
</gene>
<comment type="caution">
    <text evidence="1">The sequence shown here is derived from an EMBL/GenBank/DDBJ whole genome shotgun (WGS) entry which is preliminary data.</text>
</comment>
<reference evidence="1" key="1">
    <citation type="journal article" date="2014" name="Int. J. Syst. Evol. Microbiol.">
        <title>Complete genome sequence of Corynebacterium casei LMG S-19264T (=DSM 44701T), isolated from a smear-ripened cheese.</title>
        <authorList>
            <consortium name="US DOE Joint Genome Institute (JGI-PGF)"/>
            <person name="Walter F."/>
            <person name="Albersmeier A."/>
            <person name="Kalinowski J."/>
            <person name="Ruckert C."/>
        </authorList>
    </citation>
    <scope>NUCLEOTIDE SEQUENCE</scope>
    <source>
        <strain evidence="1">JCM 31311</strain>
    </source>
</reference>
<dbReference type="Proteomes" id="UP000603865">
    <property type="component" value="Unassembled WGS sequence"/>
</dbReference>
<keyword evidence="2" id="KW-1185">Reference proteome</keyword>
<dbReference type="RefSeq" id="WP_189090824.1">
    <property type="nucleotide sequence ID" value="NZ_BMQL01000013.1"/>
</dbReference>
<dbReference type="EMBL" id="BMQL01000013">
    <property type="protein sequence ID" value="GGR11174.1"/>
    <property type="molecule type" value="Genomic_DNA"/>
</dbReference>
<dbReference type="AlphaFoldDB" id="A0A918F8R3"/>
<proteinExistence type="predicted"/>
<protein>
    <recommendedName>
        <fullName evidence="3">Restriction endonuclease type IV Mrr domain-containing protein</fullName>
    </recommendedName>
</protein>
<accession>A0A918F8R3</accession>
<organism evidence="1 2">
    <name type="scientific">Deinococcus ruber</name>
    <dbReference type="NCBI Taxonomy" id="1848197"/>
    <lineage>
        <taxon>Bacteria</taxon>
        <taxon>Thermotogati</taxon>
        <taxon>Deinococcota</taxon>
        <taxon>Deinococci</taxon>
        <taxon>Deinococcales</taxon>
        <taxon>Deinococcaceae</taxon>
        <taxon>Deinococcus</taxon>
    </lineage>
</organism>
<evidence type="ECO:0000313" key="1">
    <source>
        <dbReference type="EMBL" id="GGR11174.1"/>
    </source>
</evidence>
<name>A0A918F8R3_9DEIO</name>